<dbReference type="InterPro" id="IPR022100">
    <property type="entry name" value="WDHD1/CFT4_beta-prop_2nd"/>
</dbReference>
<feature type="compositionally biased region" description="Basic and acidic residues" evidence="5">
    <location>
        <begin position="357"/>
        <end position="370"/>
    </location>
</feature>
<proteinExistence type="predicted"/>
<evidence type="ECO:0000313" key="8">
    <source>
        <dbReference type="EMBL" id="CAD9611371.1"/>
    </source>
</evidence>
<feature type="compositionally biased region" description="Polar residues" evidence="5">
    <location>
        <begin position="943"/>
        <end position="956"/>
    </location>
</feature>
<protein>
    <recommendedName>
        <fullName evidence="9">Minichromosome loss protein Mcl1 middle region domain-containing protein</fullName>
    </recommendedName>
</protein>
<dbReference type="GO" id="GO:0006281">
    <property type="term" value="P:DNA repair"/>
    <property type="evidence" value="ECO:0007669"/>
    <property type="project" value="TreeGrafter"/>
</dbReference>
<dbReference type="EMBL" id="HBGY01032152">
    <property type="protein sequence ID" value="CAD9611371.1"/>
    <property type="molecule type" value="Transcribed_RNA"/>
</dbReference>
<dbReference type="Pfam" id="PF20946">
    <property type="entry name" value="Ctf4_C"/>
    <property type="match status" value="1"/>
</dbReference>
<reference evidence="8" key="1">
    <citation type="submission" date="2021-01" db="EMBL/GenBank/DDBJ databases">
        <authorList>
            <person name="Corre E."/>
            <person name="Pelletier E."/>
            <person name="Niang G."/>
            <person name="Scheremetjew M."/>
            <person name="Finn R."/>
            <person name="Kale V."/>
            <person name="Holt S."/>
            <person name="Cochrane G."/>
            <person name="Meng A."/>
            <person name="Brown T."/>
            <person name="Cohen L."/>
        </authorList>
    </citation>
    <scope>NUCLEOTIDE SEQUENCE</scope>
    <source>
        <strain evidence="8">B650</strain>
    </source>
</reference>
<dbReference type="GO" id="GO:0003682">
    <property type="term" value="F:chromatin binding"/>
    <property type="evidence" value="ECO:0007669"/>
    <property type="project" value="TreeGrafter"/>
</dbReference>
<dbReference type="GO" id="GO:0043596">
    <property type="term" value="C:nuclear replication fork"/>
    <property type="evidence" value="ECO:0007669"/>
    <property type="project" value="TreeGrafter"/>
</dbReference>
<name>A0A7S2PQQ2_9STRA</name>
<feature type="compositionally biased region" description="Acidic residues" evidence="5">
    <location>
        <begin position="399"/>
        <end position="408"/>
    </location>
</feature>
<feature type="compositionally biased region" description="Acidic residues" evidence="5">
    <location>
        <begin position="840"/>
        <end position="850"/>
    </location>
</feature>
<feature type="region of interest" description="Disordered" evidence="5">
    <location>
        <begin position="905"/>
        <end position="956"/>
    </location>
</feature>
<dbReference type="AlphaFoldDB" id="A0A7S2PQQ2"/>
<evidence type="ECO:0000259" key="7">
    <source>
        <dbReference type="Pfam" id="PF20946"/>
    </source>
</evidence>
<keyword evidence="4" id="KW-0539">Nucleus</keyword>
<gene>
    <name evidence="8" type="ORF">LDAN0321_LOCUS20077</name>
</gene>
<evidence type="ECO:0000256" key="2">
    <source>
        <dbReference type="ARBA" id="ARBA00022574"/>
    </source>
</evidence>
<dbReference type="GO" id="GO:0006261">
    <property type="term" value="P:DNA-templated DNA replication"/>
    <property type="evidence" value="ECO:0007669"/>
    <property type="project" value="TreeGrafter"/>
</dbReference>
<feature type="domain" description="WDHD1/CFT4 second beta-propeller" evidence="6">
    <location>
        <begin position="435"/>
        <end position="741"/>
    </location>
</feature>
<evidence type="ECO:0000256" key="3">
    <source>
        <dbReference type="ARBA" id="ARBA00022737"/>
    </source>
</evidence>
<keyword evidence="2" id="KW-0853">WD repeat</keyword>
<evidence type="ECO:0000256" key="1">
    <source>
        <dbReference type="ARBA" id="ARBA00004123"/>
    </source>
</evidence>
<comment type="subcellular location">
    <subcellularLocation>
        <location evidence="1">Nucleus</location>
    </subcellularLocation>
</comment>
<accession>A0A7S2PQQ2</accession>
<feature type="region of interest" description="Disordered" evidence="5">
    <location>
        <begin position="840"/>
        <end position="893"/>
    </location>
</feature>
<dbReference type="PANTHER" id="PTHR19932:SF10">
    <property type="entry name" value="WD REPEAT AND HMG-BOX DNA-BINDING PROTEIN 1"/>
    <property type="match status" value="1"/>
</dbReference>
<feature type="compositionally biased region" description="Acidic residues" evidence="5">
    <location>
        <begin position="303"/>
        <end position="320"/>
    </location>
</feature>
<evidence type="ECO:0000256" key="5">
    <source>
        <dbReference type="SAM" id="MobiDB-lite"/>
    </source>
</evidence>
<keyword evidence="3" id="KW-0677">Repeat</keyword>
<feature type="compositionally biased region" description="Polar residues" evidence="5">
    <location>
        <begin position="293"/>
        <end position="302"/>
    </location>
</feature>
<dbReference type="PANTHER" id="PTHR19932">
    <property type="entry name" value="WD REPEAT AND HMG-BOX DNA BINDING PROTEIN"/>
    <property type="match status" value="1"/>
</dbReference>
<feature type="region of interest" description="Disordered" evidence="5">
    <location>
        <begin position="280"/>
        <end position="416"/>
    </location>
</feature>
<dbReference type="Pfam" id="PF12341">
    <property type="entry name" value="Mcl1_mid"/>
    <property type="match status" value="1"/>
</dbReference>
<organism evidence="8">
    <name type="scientific">Leptocylindrus danicus</name>
    <dbReference type="NCBI Taxonomy" id="163516"/>
    <lineage>
        <taxon>Eukaryota</taxon>
        <taxon>Sar</taxon>
        <taxon>Stramenopiles</taxon>
        <taxon>Ochrophyta</taxon>
        <taxon>Bacillariophyta</taxon>
        <taxon>Coscinodiscophyceae</taxon>
        <taxon>Chaetocerotophycidae</taxon>
        <taxon>Leptocylindrales</taxon>
        <taxon>Leptocylindraceae</taxon>
        <taxon>Leptocylindrus</taxon>
    </lineage>
</organism>
<feature type="domain" description="WDHD1/CFT4 helical bundle" evidence="7">
    <location>
        <begin position="748"/>
        <end position="840"/>
    </location>
</feature>
<feature type="compositionally biased region" description="Acidic residues" evidence="5">
    <location>
        <begin position="341"/>
        <end position="350"/>
    </location>
</feature>
<evidence type="ECO:0000259" key="6">
    <source>
        <dbReference type="Pfam" id="PF12341"/>
    </source>
</evidence>
<evidence type="ECO:0000256" key="4">
    <source>
        <dbReference type="ARBA" id="ARBA00023242"/>
    </source>
</evidence>
<sequence>MDGIIPNSTHYTLPRKGAGIRHIVPLTTSTSKEDEDDRYIVICSEEIDGFIIWDLLLEQEHKNHIETAKLITNYHRATGVRSCAVSVSVSASASAAGSLLATLGMDGTLCTWKIINDNEGISLEFVSSMRNVCEKDVGELNGSSIASMSMKPHIPAAGEDAQPPQQLEVYLPGEPTPRTMKNLKKYEDTSDDNNSCTYGPILDTMSTSMSTSIPNNAAAARTIITSHSSGHIVAWETQGTGTGTVLYRAETMPAAICMWKECIVCITDEASLAAIPLPSSSIRPAKDVDGSKKVTQTLQQQGGEDDVSSINPFEEEEEDGTAQPTGGEEQSGTHHRHQFVDDEAAEDSDDGASFSNLKKEEEVDASKDEEGTAALISNSNVNDDDDLASNNPFQGNDNDNGEEEEEEVNSVSAPPAAIMMTSAAVTAELDHMSMPGSTPAVRTNATAAATATDTNDENTTQILCWNYHGCITSRTTVIRQTDDDDDDDVMTTQNIDIAFNNNLVNKPVRFNNLAAKDQYTLASLGERGSVYAGDDSNVIYYHSNINGNAVNWTHKLPDGEHALHLAVGLFGAAVFTDNGYLRLFSPSGLQFHLRVADVSTMVARGNYLFLIDSRRNYSLYSVTVDKLEKMTSGVFYQKTNFAWIGMTDTCSPCVLMDDVICVLYGGSGRSANDSNDGSVCDDYAWVPMLDVGAVVEGKSYTKFWPVAVHGDQVIGVPLHHRDHPDPVRRPVTSALSLKMPLCKNSSAAEEIHLRATCAMQAKLATTDDYEAEYAHLAEELDKVTLKLLHSALESSNQYHALDICQRLRTEKGLDVAKPLCEQFGFSKLCRAVENLRDELFPEEDDDDDGLIDEHTTRTSSSKVSLTPDGSVYEGLGRGPIKRSRADDGSVGDNSTVLTMQEMLEDEVHQPSKIRKGPTNPFAKKHLSSPVKKSSRPALLLSPAGTSKSTPKLSRLSTFSARSRENVKKNKHFI</sequence>
<dbReference type="InterPro" id="IPR036322">
    <property type="entry name" value="WD40_repeat_dom_sf"/>
</dbReference>
<evidence type="ECO:0008006" key="9">
    <source>
        <dbReference type="Google" id="ProtNLM"/>
    </source>
</evidence>
<dbReference type="InterPro" id="IPR048591">
    <property type="entry name" value="WDHD1/CFT4_hel"/>
</dbReference>
<dbReference type="GO" id="GO:0000278">
    <property type="term" value="P:mitotic cell cycle"/>
    <property type="evidence" value="ECO:0007669"/>
    <property type="project" value="TreeGrafter"/>
</dbReference>
<dbReference type="SUPFAM" id="SSF50978">
    <property type="entry name" value="WD40 repeat-like"/>
    <property type="match status" value="1"/>
</dbReference>